<keyword evidence="2" id="KW-0732">Signal</keyword>
<evidence type="ECO:0000259" key="3">
    <source>
        <dbReference type="PROSITE" id="PS51677"/>
    </source>
</evidence>
<organism evidence="4 5">
    <name type="scientific">Paenibacillus lutrae</name>
    <dbReference type="NCBI Taxonomy" id="2078573"/>
    <lineage>
        <taxon>Bacteria</taxon>
        <taxon>Bacillati</taxon>
        <taxon>Bacillota</taxon>
        <taxon>Bacilli</taxon>
        <taxon>Bacillales</taxon>
        <taxon>Paenibacillaceae</taxon>
        <taxon>Paenibacillus</taxon>
    </lineage>
</organism>
<dbReference type="OrthoDB" id="9778320at2"/>
<dbReference type="PROSITE" id="PS51677">
    <property type="entry name" value="NODB"/>
    <property type="match status" value="1"/>
</dbReference>
<dbReference type="PANTHER" id="PTHR34216">
    <property type="match status" value="1"/>
</dbReference>
<dbReference type="CDD" id="cd10918">
    <property type="entry name" value="CE4_NodB_like_5s_6s"/>
    <property type="match status" value="1"/>
</dbReference>
<dbReference type="AlphaFoldDB" id="A0A7X3FJM3"/>
<dbReference type="PANTHER" id="PTHR34216:SF3">
    <property type="entry name" value="POLY-BETA-1,6-N-ACETYL-D-GLUCOSAMINE N-DEACETYLASE"/>
    <property type="match status" value="1"/>
</dbReference>
<evidence type="ECO:0000313" key="4">
    <source>
        <dbReference type="EMBL" id="MVP00920.1"/>
    </source>
</evidence>
<evidence type="ECO:0000256" key="1">
    <source>
        <dbReference type="ARBA" id="ARBA00004613"/>
    </source>
</evidence>
<dbReference type="InterPro" id="IPR051398">
    <property type="entry name" value="Polysacch_Deacetylase"/>
</dbReference>
<comment type="subcellular location">
    <subcellularLocation>
        <location evidence="1">Secreted</location>
    </subcellularLocation>
</comment>
<dbReference type="Pfam" id="PF01522">
    <property type="entry name" value="Polysacc_deac_1"/>
    <property type="match status" value="1"/>
</dbReference>
<dbReference type="SUPFAM" id="SSF88713">
    <property type="entry name" value="Glycoside hydrolase/deacetylase"/>
    <property type="match status" value="1"/>
</dbReference>
<reference evidence="4 5" key="1">
    <citation type="journal article" date="2019" name="Microorganisms">
        <title>Paenibacillus lutrae sp. nov., A Chitinolytic Species Isolated from A River Otter in Castril Natural Park, Granada, Spain.</title>
        <authorList>
            <person name="Rodriguez M."/>
            <person name="Reina J.C."/>
            <person name="Bejar V."/>
            <person name="Llamas I."/>
        </authorList>
    </citation>
    <scope>NUCLEOTIDE SEQUENCE [LARGE SCALE GENOMIC DNA]</scope>
    <source>
        <strain evidence="4 5">N10</strain>
    </source>
</reference>
<gene>
    <name evidence="4" type="ORF">EDM21_15530</name>
</gene>
<evidence type="ECO:0000313" key="5">
    <source>
        <dbReference type="Proteomes" id="UP000490800"/>
    </source>
</evidence>
<comment type="caution">
    <text evidence="4">The sequence shown here is derived from an EMBL/GenBank/DDBJ whole genome shotgun (WGS) entry which is preliminary data.</text>
</comment>
<feature type="domain" description="NodB homology" evidence="3">
    <location>
        <begin position="91"/>
        <end position="390"/>
    </location>
</feature>
<evidence type="ECO:0000256" key="2">
    <source>
        <dbReference type="ARBA" id="ARBA00022729"/>
    </source>
</evidence>
<dbReference type="GO" id="GO:0005975">
    <property type="term" value="P:carbohydrate metabolic process"/>
    <property type="evidence" value="ECO:0007669"/>
    <property type="project" value="InterPro"/>
</dbReference>
<accession>A0A7X3FJM3</accession>
<keyword evidence="5" id="KW-1185">Reference proteome</keyword>
<dbReference type="InterPro" id="IPR002509">
    <property type="entry name" value="NODB_dom"/>
</dbReference>
<dbReference type="Gene3D" id="3.20.20.370">
    <property type="entry name" value="Glycoside hydrolase/deacetylase"/>
    <property type="match status" value="1"/>
</dbReference>
<dbReference type="Proteomes" id="UP000490800">
    <property type="component" value="Unassembled WGS sequence"/>
</dbReference>
<dbReference type="GO" id="GO:0005576">
    <property type="term" value="C:extracellular region"/>
    <property type="evidence" value="ECO:0007669"/>
    <property type="project" value="UniProtKB-SubCell"/>
</dbReference>
<dbReference type="EMBL" id="RHLK01000008">
    <property type="protein sequence ID" value="MVP00920.1"/>
    <property type="molecule type" value="Genomic_DNA"/>
</dbReference>
<dbReference type="RefSeq" id="WP_157336837.1">
    <property type="nucleotide sequence ID" value="NZ_RHLK01000008.1"/>
</dbReference>
<sequence length="390" mass="43669">MHKRLISALLFSVIGLGALLVPTQAERNQVLYRDQVAVLMYHHIHDADTSTSTITSQLFRDQLQFLLSKGYHFISLQEFKQYMDGATVPDNAVLVTFDDGYESVYKNAYPILRELRIPAVNFMITDSLADPKSTYIPSMSAEELARMSRETNFMEVQCHTDGSHRKLPNGEAALVGRDTLDGRSETDAEYRTRISADANACANKLEPLQDLPVDTVAYPYGIINEEGADLFRRAGFNYGFTIIPQMATREADPMRIPRINAGSPWITPERLHTMLKRRTVSRPDAFAAVDLADAASRLGGTVVDDGSSILVRLGDRSLTGNVGSKLFTSGEGNVQLQEPIRREQSVLRINLPDLQKLLGREITYNRRSGYIYWREQPLIRQAQSETPSGP</sequence>
<protein>
    <submittedName>
        <fullName evidence="4">Polysaccharide deacetylase family protein</fullName>
    </submittedName>
</protein>
<name>A0A7X3FJM3_9BACL</name>
<dbReference type="InterPro" id="IPR011330">
    <property type="entry name" value="Glyco_hydro/deAcase_b/a-brl"/>
</dbReference>
<dbReference type="GO" id="GO:0016810">
    <property type="term" value="F:hydrolase activity, acting on carbon-nitrogen (but not peptide) bonds"/>
    <property type="evidence" value="ECO:0007669"/>
    <property type="project" value="InterPro"/>
</dbReference>
<proteinExistence type="predicted"/>